<dbReference type="KEGG" id="nay:HYG81_17095"/>
<dbReference type="AlphaFoldDB" id="A0A7D6CNB0"/>
<evidence type="ECO:0000313" key="1">
    <source>
        <dbReference type="EMBL" id="QLK25772.1"/>
    </source>
</evidence>
<dbReference type="Proteomes" id="UP000510869">
    <property type="component" value="Chromosome"/>
</dbReference>
<evidence type="ECO:0000313" key="2">
    <source>
        <dbReference type="Proteomes" id="UP000510869"/>
    </source>
</evidence>
<protein>
    <submittedName>
        <fullName evidence="1">NAD(+)/NADH kinase</fullName>
    </submittedName>
</protein>
<dbReference type="RefSeq" id="WP_180840956.1">
    <property type="nucleotide sequence ID" value="NZ_CP059154.1"/>
</dbReference>
<dbReference type="PANTHER" id="PTHR20275">
    <property type="entry name" value="NAD KINASE"/>
    <property type="match status" value="1"/>
</dbReference>
<keyword evidence="2" id="KW-1185">Reference proteome</keyword>
<dbReference type="EMBL" id="CP059154">
    <property type="protein sequence ID" value="QLK25772.1"/>
    <property type="molecule type" value="Genomic_DNA"/>
</dbReference>
<keyword evidence="1" id="KW-0808">Transferase</keyword>
<reference evidence="1 2" key="1">
    <citation type="submission" date="2020-07" db="EMBL/GenBank/DDBJ databases">
        <title>Natrinema (YPL30) sp. nov. and Haloterrigena xxxxxx (YPL8) sp. nov., isolated from a salt mine.</title>
        <authorList>
            <person name="Cui H."/>
        </authorList>
    </citation>
    <scope>NUCLEOTIDE SEQUENCE [LARGE SCALE GENOMIC DNA]</scope>
    <source>
        <strain evidence="1 2">YPL13</strain>
    </source>
</reference>
<dbReference type="PANTHER" id="PTHR20275:SF0">
    <property type="entry name" value="NAD KINASE"/>
    <property type="match status" value="1"/>
</dbReference>
<gene>
    <name evidence="1" type="ORF">HYG81_17095</name>
</gene>
<dbReference type="GO" id="GO:0006741">
    <property type="term" value="P:NADP+ biosynthetic process"/>
    <property type="evidence" value="ECO:0007669"/>
    <property type="project" value="TreeGrafter"/>
</dbReference>
<name>A0A7D6CNB0_9EURY</name>
<dbReference type="Gene3D" id="2.60.200.30">
    <property type="entry name" value="Probable inorganic polyphosphate/atp-NAD kinase, domain 2"/>
    <property type="match status" value="1"/>
</dbReference>
<proteinExistence type="predicted"/>
<accession>A0A7D6CNB0</accession>
<dbReference type="InterPro" id="IPR017437">
    <property type="entry name" value="ATP-NAD_kinase_PpnK-typ_C"/>
</dbReference>
<dbReference type="SUPFAM" id="SSF111331">
    <property type="entry name" value="NAD kinase/diacylglycerol kinase-like"/>
    <property type="match status" value="1"/>
</dbReference>
<dbReference type="Gene3D" id="3.40.50.10330">
    <property type="entry name" value="Probable inorganic polyphosphate/atp-NAD kinase, domain 1"/>
    <property type="match status" value="1"/>
</dbReference>
<dbReference type="Pfam" id="PF20143">
    <property type="entry name" value="NAD_kinase_C"/>
    <property type="match status" value="1"/>
</dbReference>
<keyword evidence="1" id="KW-0418">Kinase</keyword>
<sequence length="271" mass="27997">MDAAWSADEDPVVGVVDREADGSEAVAVDDTLESVLADAGGTAVDGSLEDVLSAEPSVLLAAGEGTLSAVARADVNLPVLPVGSVSGIESVDCDHLPDALEAVLDGRAVRRTRSVLGVSLESDPADDGESSENLVRERALFDVTLITDEPARISEYGVRSRDRAVATFRADGVVAATPAGSHGYASAVDAPHLSAAVDALTVAPIGPFVTQTRQWVLPNDDLAFTVEREDCTVTLVVDGRSIGTVTIDSRVDVSLAGTLPTLVVPDEQLAE</sequence>
<organism evidence="1 2">
    <name type="scientific">Natrinema zhouii</name>
    <dbReference type="NCBI Taxonomy" id="1710539"/>
    <lineage>
        <taxon>Archaea</taxon>
        <taxon>Methanobacteriati</taxon>
        <taxon>Methanobacteriota</taxon>
        <taxon>Stenosarchaea group</taxon>
        <taxon>Halobacteria</taxon>
        <taxon>Halobacteriales</taxon>
        <taxon>Natrialbaceae</taxon>
        <taxon>Natrinema</taxon>
    </lineage>
</organism>
<dbReference type="InterPro" id="IPR016064">
    <property type="entry name" value="NAD/diacylglycerol_kinase_sf"/>
</dbReference>
<dbReference type="InterPro" id="IPR017438">
    <property type="entry name" value="ATP-NAD_kinase_N"/>
</dbReference>
<dbReference type="GO" id="GO:0019674">
    <property type="term" value="P:NAD+ metabolic process"/>
    <property type="evidence" value="ECO:0007669"/>
    <property type="project" value="InterPro"/>
</dbReference>
<dbReference type="OrthoDB" id="170401at2157"/>
<dbReference type="GeneID" id="56144958"/>
<dbReference type="GO" id="GO:0003951">
    <property type="term" value="F:NAD+ kinase activity"/>
    <property type="evidence" value="ECO:0007669"/>
    <property type="project" value="InterPro"/>
</dbReference>